<dbReference type="SUPFAM" id="SSF49354">
    <property type="entry name" value="PapD-like"/>
    <property type="match status" value="1"/>
</dbReference>
<dbReference type="STRING" id="1296120.A0A1B9GVD5"/>
<feature type="region of interest" description="Disordered" evidence="6">
    <location>
        <begin position="201"/>
        <end position="224"/>
    </location>
</feature>
<sequence length="347" mass="37242">MTHPTGPLTSLVKRSLYIHNPNPHPVAFKVKTTAPKQYCVRPNSGRIDAGESVEVHVLLQPLAQEPPPHAKCKDKFLVQSAYITPDEEMHTLGEMWSQTEKTNKAAIHEQKIKVVYLAAEDGTTNANGIPEEGDETIGGGAGEASRMEESHNAPHDGLTKWTTRPDKEYDPELFRNAGYSYWEVEKPPYVPPVCAIFSHAQSSPTPHSPLPPAQDKPIPVPVEVPQPSATIKKDIAPPLPDLTPAQAGATNAALEQSLATTTSDSDKLAVALKEIDRLRAELDEARGPQVTGLRKRGNAGGAGTGAETIVEKAKDAVASTTSGSQGVPLEVCVGLVVGVFVMTYLFF</sequence>
<dbReference type="EMBL" id="KV700123">
    <property type="protein sequence ID" value="OCF34997.1"/>
    <property type="molecule type" value="Genomic_DNA"/>
</dbReference>
<accession>A0A1B9GVD5</accession>
<dbReference type="GO" id="GO:0005886">
    <property type="term" value="C:plasma membrane"/>
    <property type="evidence" value="ECO:0007669"/>
    <property type="project" value="TreeGrafter"/>
</dbReference>
<dbReference type="Proteomes" id="UP000092666">
    <property type="component" value="Unassembled WGS sequence"/>
</dbReference>
<dbReference type="InterPro" id="IPR016763">
    <property type="entry name" value="VAP"/>
</dbReference>
<feature type="compositionally biased region" description="Pro residues" evidence="6">
    <location>
        <begin position="206"/>
        <end position="224"/>
    </location>
</feature>
<organism evidence="8 9">
    <name type="scientific">Kwoniella heveanensis BCC8398</name>
    <dbReference type="NCBI Taxonomy" id="1296120"/>
    <lineage>
        <taxon>Eukaryota</taxon>
        <taxon>Fungi</taxon>
        <taxon>Dikarya</taxon>
        <taxon>Basidiomycota</taxon>
        <taxon>Agaricomycotina</taxon>
        <taxon>Tremellomycetes</taxon>
        <taxon>Tremellales</taxon>
        <taxon>Cryptococcaceae</taxon>
        <taxon>Kwoniella</taxon>
    </lineage>
</organism>
<comment type="subcellular location">
    <subcellularLocation>
        <location evidence="1">Membrane</location>
        <topology evidence="1">Single-pass type IV membrane protein</topology>
    </subcellularLocation>
</comment>
<keyword evidence="9" id="KW-1185">Reference proteome</keyword>
<dbReference type="Gene3D" id="2.60.40.10">
    <property type="entry name" value="Immunoglobulins"/>
    <property type="match status" value="1"/>
</dbReference>
<protein>
    <submittedName>
        <fullName evidence="8">MSP domain-containing protein</fullName>
    </submittedName>
</protein>
<evidence type="ECO:0000256" key="2">
    <source>
        <dbReference type="ARBA" id="ARBA00008932"/>
    </source>
</evidence>
<dbReference type="PANTHER" id="PTHR10809">
    <property type="entry name" value="VESICLE-ASSOCIATED MEMBRANE PROTEIN-ASSOCIATED PROTEIN"/>
    <property type="match status" value="1"/>
</dbReference>
<keyword evidence="3" id="KW-0812">Transmembrane</keyword>
<keyword evidence="5" id="KW-0472">Membrane</keyword>
<evidence type="ECO:0000313" key="9">
    <source>
        <dbReference type="Proteomes" id="UP000092666"/>
    </source>
</evidence>
<evidence type="ECO:0000256" key="3">
    <source>
        <dbReference type="ARBA" id="ARBA00022692"/>
    </source>
</evidence>
<feature type="domain" description="MSP" evidence="7">
    <location>
        <begin position="1"/>
        <end position="117"/>
    </location>
</feature>
<reference evidence="9" key="2">
    <citation type="submission" date="2013-12" db="EMBL/GenBank/DDBJ databases">
        <title>Evolution of pathogenesis and genome organization in the Tremellales.</title>
        <authorList>
            <person name="Cuomo C."/>
            <person name="Litvintseva A."/>
            <person name="Heitman J."/>
            <person name="Chen Y."/>
            <person name="Sun S."/>
            <person name="Springer D."/>
            <person name="Dromer F."/>
            <person name="Young S."/>
            <person name="Zeng Q."/>
            <person name="Chapman S."/>
            <person name="Gujja S."/>
            <person name="Saif S."/>
            <person name="Birren B."/>
        </authorList>
    </citation>
    <scope>NUCLEOTIDE SEQUENCE [LARGE SCALE GENOMIC DNA]</scope>
    <source>
        <strain evidence="9">BCC8398</strain>
    </source>
</reference>
<dbReference type="Pfam" id="PF00635">
    <property type="entry name" value="Motile_Sperm"/>
    <property type="match status" value="1"/>
</dbReference>
<dbReference type="GO" id="GO:0033149">
    <property type="term" value="F:FFAT motif binding"/>
    <property type="evidence" value="ECO:0007669"/>
    <property type="project" value="TreeGrafter"/>
</dbReference>
<comment type="similarity">
    <text evidence="2">Belongs to the VAMP-associated protein (VAP) (TC 9.B.17) family.</text>
</comment>
<dbReference type="GO" id="GO:0005789">
    <property type="term" value="C:endoplasmic reticulum membrane"/>
    <property type="evidence" value="ECO:0007669"/>
    <property type="project" value="InterPro"/>
</dbReference>
<evidence type="ECO:0000256" key="5">
    <source>
        <dbReference type="ARBA" id="ARBA00023136"/>
    </source>
</evidence>
<dbReference type="GO" id="GO:0090158">
    <property type="term" value="P:endoplasmic reticulum membrane organization"/>
    <property type="evidence" value="ECO:0007669"/>
    <property type="project" value="TreeGrafter"/>
</dbReference>
<gene>
    <name evidence="8" type="ORF">I316_03544</name>
</gene>
<evidence type="ECO:0000256" key="6">
    <source>
        <dbReference type="SAM" id="MobiDB-lite"/>
    </source>
</evidence>
<evidence type="ECO:0000313" key="8">
    <source>
        <dbReference type="EMBL" id="OCF34997.1"/>
    </source>
</evidence>
<dbReference type="AlphaFoldDB" id="A0A1B9GVD5"/>
<dbReference type="PIRSF" id="PIRSF019693">
    <property type="entry name" value="VAMP-associated"/>
    <property type="match status" value="1"/>
</dbReference>
<dbReference type="InterPro" id="IPR000535">
    <property type="entry name" value="MSP_dom"/>
</dbReference>
<evidence type="ECO:0000256" key="4">
    <source>
        <dbReference type="ARBA" id="ARBA00022989"/>
    </source>
</evidence>
<dbReference type="OrthoDB" id="264603at2759"/>
<dbReference type="PANTHER" id="PTHR10809:SF6">
    <property type="entry name" value="AT11025P-RELATED"/>
    <property type="match status" value="1"/>
</dbReference>
<feature type="region of interest" description="Disordered" evidence="6">
    <location>
        <begin position="125"/>
        <end position="166"/>
    </location>
</feature>
<dbReference type="PROSITE" id="PS50202">
    <property type="entry name" value="MSP"/>
    <property type="match status" value="1"/>
</dbReference>
<dbReference type="InterPro" id="IPR008962">
    <property type="entry name" value="PapD-like_sf"/>
</dbReference>
<name>A0A1B9GVD5_9TREE</name>
<dbReference type="GO" id="GO:0061817">
    <property type="term" value="P:endoplasmic reticulum-plasma membrane tethering"/>
    <property type="evidence" value="ECO:0007669"/>
    <property type="project" value="TreeGrafter"/>
</dbReference>
<evidence type="ECO:0000259" key="7">
    <source>
        <dbReference type="PROSITE" id="PS50202"/>
    </source>
</evidence>
<evidence type="ECO:0000256" key="1">
    <source>
        <dbReference type="ARBA" id="ARBA00004211"/>
    </source>
</evidence>
<feature type="compositionally biased region" description="Basic and acidic residues" evidence="6">
    <location>
        <begin position="145"/>
        <end position="166"/>
    </location>
</feature>
<reference evidence="8 9" key="1">
    <citation type="submission" date="2013-07" db="EMBL/GenBank/DDBJ databases">
        <title>The Genome Sequence of Cryptococcus heveanensis BCC8398.</title>
        <authorList>
            <consortium name="The Broad Institute Genome Sequencing Platform"/>
            <person name="Cuomo C."/>
            <person name="Litvintseva A."/>
            <person name="Chen Y."/>
            <person name="Heitman J."/>
            <person name="Sun S."/>
            <person name="Springer D."/>
            <person name="Dromer F."/>
            <person name="Young S.K."/>
            <person name="Zeng Q."/>
            <person name="Gargeya S."/>
            <person name="Fitzgerald M."/>
            <person name="Abouelleil A."/>
            <person name="Alvarado L."/>
            <person name="Berlin A.M."/>
            <person name="Chapman S.B."/>
            <person name="Dewar J."/>
            <person name="Goldberg J."/>
            <person name="Griggs A."/>
            <person name="Gujja S."/>
            <person name="Hansen M."/>
            <person name="Howarth C."/>
            <person name="Imamovic A."/>
            <person name="Larimer J."/>
            <person name="McCowan C."/>
            <person name="Murphy C."/>
            <person name="Pearson M."/>
            <person name="Priest M."/>
            <person name="Roberts A."/>
            <person name="Saif S."/>
            <person name="Shea T."/>
            <person name="Sykes S."/>
            <person name="Wortman J."/>
            <person name="Nusbaum C."/>
            <person name="Birren B."/>
        </authorList>
    </citation>
    <scope>NUCLEOTIDE SEQUENCE [LARGE SCALE GENOMIC DNA]</scope>
    <source>
        <strain evidence="8 9">BCC8398</strain>
    </source>
</reference>
<proteinExistence type="inferred from homology"/>
<keyword evidence="4" id="KW-1133">Transmembrane helix</keyword>
<dbReference type="InterPro" id="IPR013783">
    <property type="entry name" value="Ig-like_fold"/>
</dbReference>